<dbReference type="PANTHER" id="PTHR12147">
    <property type="entry name" value="METALLOPEPTIDASE M28 FAMILY MEMBER"/>
    <property type="match status" value="1"/>
</dbReference>
<dbReference type="Pfam" id="PF04389">
    <property type="entry name" value="Peptidase_M28"/>
    <property type="match status" value="1"/>
</dbReference>
<evidence type="ECO:0000313" key="5">
    <source>
        <dbReference type="Proteomes" id="UP001611075"/>
    </source>
</evidence>
<feature type="chain" id="PRO_5045656098" evidence="1">
    <location>
        <begin position="31"/>
        <end position="487"/>
    </location>
</feature>
<dbReference type="InterPro" id="IPR045175">
    <property type="entry name" value="M28_fam"/>
</dbReference>
<dbReference type="Gene3D" id="3.50.30.30">
    <property type="match status" value="1"/>
</dbReference>
<evidence type="ECO:0000256" key="1">
    <source>
        <dbReference type="SAM" id="SignalP"/>
    </source>
</evidence>
<evidence type="ECO:0000259" key="2">
    <source>
        <dbReference type="Pfam" id="PF02225"/>
    </source>
</evidence>
<feature type="domain" description="PA" evidence="2">
    <location>
        <begin position="136"/>
        <end position="226"/>
    </location>
</feature>
<feature type="domain" description="Peptidase M28" evidence="3">
    <location>
        <begin position="251"/>
        <end position="454"/>
    </location>
</feature>
<comment type="caution">
    <text evidence="4">The sequence shown here is derived from an EMBL/GenBank/DDBJ whole genome shotgun (WGS) entry which is preliminary data.</text>
</comment>
<dbReference type="InterPro" id="IPR003137">
    <property type="entry name" value="PA_domain"/>
</dbReference>
<evidence type="ECO:0000313" key="4">
    <source>
        <dbReference type="EMBL" id="MFI0796803.1"/>
    </source>
</evidence>
<accession>A0ABW7SSX1</accession>
<dbReference type="SUPFAM" id="SSF52025">
    <property type="entry name" value="PA domain"/>
    <property type="match status" value="1"/>
</dbReference>
<dbReference type="Gene3D" id="3.40.630.10">
    <property type="entry name" value="Zn peptidases"/>
    <property type="match status" value="1"/>
</dbReference>
<sequence length="487" mass="50651">MRVARLIRALSINALVMLVAAGATSTVVRAAGSAPYPLADQLASSLTSGRLHAHLAALQAIADRSGGNRGYDRPGFARSAAYVTARLRLAGYQVTTQTVPYTNFEVAEERLVVDGSTAVPVLMTRFTPSTPAGGVDAPLAALPDGRSGCAADDYDGVSVAGAVVVLARAACGYAVQQQVVAALGARAMLLYYPVPEAENIYRFLAFDPTMFTIPMGGISRKDGEDLIGRAATGARVRLTLRGSAQPRTTVNLIAETAGGDPDNVVMLGAHLDSGTEAPGINDNGTAAVTVLQTALAMAPHQTTVRNKVRFAWWGAEEVGNLGSAYYVSQLSAADRARIAVLLNGELLASPNGGRFVWDAGSGGGRVVADLFAGYFERRNLPYERHAITSIGSDHLEFAAAGIAVGGIDTGTLGVKTPEQQVLYGGQAGRMFDPCYHQPCDTVGNLDSPALAANAPSLAWVTGRLATYDEDVRAAQAGSAATTARRSS</sequence>
<dbReference type="InterPro" id="IPR007484">
    <property type="entry name" value="Peptidase_M28"/>
</dbReference>
<dbReference type="PANTHER" id="PTHR12147:SF26">
    <property type="entry name" value="PEPTIDASE M28 DOMAIN-CONTAINING PROTEIN"/>
    <property type="match status" value="1"/>
</dbReference>
<dbReference type="SUPFAM" id="SSF53187">
    <property type="entry name" value="Zn-dependent exopeptidases"/>
    <property type="match status" value="1"/>
</dbReference>
<dbReference type="EMBL" id="JBIRPU010000034">
    <property type="protein sequence ID" value="MFI0796803.1"/>
    <property type="molecule type" value="Genomic_DNA"/>
</dbReference>
<protein>
    <submittedName>
        <fullName evidence="4">M28 family peptidase</fullName>
    </submittedName>
</protein>
<reference evidence="4 5" key="1">
    <citation type="submission" date="2024-10" db="EMBL/GenBank/DDBJ databases">
        <title>The Natural Products Discovery Center: Release of the First 8490 Sequenced Strains for Exploring Actinobacteria Biosynthetic Diversity.</title>
        <authorList>
            <person name="Kalkreuter E."/>
            <person name="Kautsar S.A."/>
            <person name="Yang D."/>
            <person name="Bader C.D."/>
            <person name="Teijaro C.N."/>
            <person name="Fluegel L."/>
            <person name="Davis C.M."/>
            <person name="Simpson J.R."/>
            <person name="Lauterbach L."/>
            <person name="Steele A.D."/>
            <person name="Gui C."/>
            <person name="Meng S."/>
            <person name="Li G."/>
            <person name="Viehrig K."/>
            <person name="Ye F."/>
            <person name="Su P."/>
            <person name="Kiefer A.F."/>
            <person name="Nichols A."/>
            <person name="Cepeda A.J."/>
            <person name="Yan W."/>
            <person name="Fan B."/>
            <person name="Jiang Y."/>
            <person name="Adhikari A."/>
            <person name="Zheng C.-J."/>
            <person name="Schuster L."/>
            <person name="Cowan T.M."/>
            <person name="Smanski M.J."/>
            <person name="Chevrette M.G."/>
            <person name="De Carvalho L.P.S."/>
            <person name="Shen B."/>
        </authorList>
    </citation>
    <scope>NUCLEOTIDE SEQUENCE [LARGE SCALE GENOMIC DNA]</scope>
    <source>
        <strain evidence="4 5">NPDC021253</strain>
    </source>
</reference>
<dbReference type="Proteomes" id="UP001611075">
    <property type="component" value="Unassembled WGS sequence"/>
</dbReference>
<evidence type="ECO:0000259" key="3">
    <source>
        <dbReference type="Pfam" id="PF04389"/>
    </source>
</evidence>
<dbReference type="RefSeq" id="WP_396685257.1">
    <property type="nucleotide sequence ID" value="NZ_JBIRPU010000034.1"/>
</dbReference>
<dbReference type="InterPro" id="IPR046450">
    <property type="entry name" value="PA_dom_sf"/>
</dbReference>
<name>A0ABW7SSX1_9ACTN</name>
<dbReference type="Pfam" id="PF02225">
    <property type="entry name" value="PA"/>
    <property type="match status" value="1"/>
</dbReference>
<keyword evidence="1" id="KW-0732">Signal</keyword>
<gene>
    <name evidence="4" type="ORF">ACH4OY_29570</name>
</gene>
<feature type="signal peptide" evidence="1">
    <location>
        <begin position="1"/>
        <end position="30"/>
    </location>
</feature>
<organism evidence="4 5">
    <name type="scientific">Micromonospora rubida</name>
    <dbReference type="NCBI Taxonomy" id="2697657"/>
    <lineage>
        <taxon>Bacteria</taxon>
        <taxon>Bacillati</taxon>
        <taxon>Actinomycetota</taxon>
        <taxon>Actinomycetes</taxon>
        <taxon>Micromonosporales</taxon>
        <taxon>Micromonosporaceae</taxon>
        <taxon>Micromonospora</taxon>
    </lineage>
</organism>
<keyword evidence="5" id="KW-1185">Reference proteome</keyword>
<proteinExistence type="predicted"/>